<feature type="transmembrane region" description="Helical" evidence="4">
    <location>
        <begin position="35"/>
        <end position="53"/>
    </location>
</feature>
<dbReference type="Gene3D" id="1.10.10.60">
    <property type="entry name" value="Homeodomain-like"/>
    <property type="match status" value="1"/>
</dbReference>
<feature type="transmembrane region" description="Helical" evidence="4">
    <location>
        <begin position="127"/>
        <end position="149"/>
    </location>
</feature>
<dbReference type="PANTHER" id="PTHR43280">
    <property type="entry name" value="ARAC-FAMILY TRANSCRIPTIONAL REGULATOR"/>
    <property type="match status" value="1"/>
</dbReference>
<dbReference type="InterPro" id="IPR018060">
    <property type="entry name" value="HTH_AraC"/>
</dbReference>
<feature type="transmembrane region" description="Helical" evidence="4">
    <location>
        <begin position="178"/>
        <end position="200"/>
    </location>
</feature>
<dbReference type="AlphaFoldDB" id="A0A1H7HLR6"/>
<gene>
    <name evidence="6" type="ORF">SAMN04487910_0698</name>
</gene>
<dbReference type="GO" id="GO:0003700">
    <property type="term" value="F:DNA-binding transcription factor activity"/>
    <property type="evidence" value="ECO:0007669"/>
    <property type="project" value="InterPro"/>
</dbReference>
<dbReference type="GO" id="GO:0043565">
    <property type="term" value="F:sequence-specific DNA binding"/>
    <property type="evidence" value="ECO:0007669"/>
    <property type="project" value="InterPro"/>
</dbReference>
<proteinExistence type="predicted"/>
<keyword evidence="2" id="KW-0238">DNA-binding</keyword>
<dbReference type="EMBL" id="FOAB01000001">
    <property type="protein sequence ID" value="SEK51313.1"/>
    <property type="molecule type" value="Genomic_DNA"/>
</dbReference>
<keyword evidence="4" id="KW-0472">Membrane</keyword>
<accession>A0A1H7HLR6</accession>
<keyword evidence="3" id="KW-0804">Transcription</keyword>
<evidence type="ECO:0000256" key="3">
    <source>
        <dbReference type="ARBA" id="ARBA00023163"/>
    </source>
</evidence>
<dbReference type="Pfam" id="PF12833">
    <property type="entry name" value="HTH_18"/>
    <property type="match status" value="1"/>
</dbReference>
<feature type="transmembrane region" description="Helical" evidence="4">
    <location>
        <begin position="6"/>
        <end position="23"/>
    </location>
</feature>
<dbReference type="Proteomes" id="UP000198521">
    <property type="component" value="Unassembled WGS sequence"/>
</dbReference>
<name>A0A1H7HLR6_AQUAM</name>
<sequence length="378" mass="44343">MKDFFTFLTYSGISTIFFLMLLLSRTWKKREANRLLASILLGFLFLFLTYASSYLNWNFLLTVISPIGFISPFALGPLIFQYIKTIYTSSIDIKRFRYNLLPFGIAFIFYSIPQYILGLPIDNEITIFAMVSIIIPFLGILHLSYYLFISNKLLKRFKKLVKNNYANIKRLDLEWLSIWIRGFIVFLLIDLISGVIIITYPIQPVFIYINLFYLVLLIWYIGYFGINQTQVFLVNEISQSSIKNSINKTKSFFNCESEELINLKSQLQIKFKEEELFKQQDLSLKKTADILQVSDKKLSYLLNICLDSNFYEYVNTYRVTYFKKQLEEGAADKLTLLSIAFDSGFNSKATFNRVFKQQVGMTPIKFKKEFEKESQSFQ</sequence>
<feature type="domain" description="HTH araC/xylS-type" evidence="5">
    <location>
        <begin position="266"/>
        <end position="369"/>
    </location>
</feature>
<evidence type="ECO:0000313" key="6">
    <source>
        <dbReference type="EMBL" id="SEK51313.1"/>
    </source>
</evidence>
<keyword evidence="7" id="KW-1185">Reference proteome</keyword>
<keyword evidence="1" id="KW-0805">Transcription regulation</keyword>
<feature type="transmembrane region" description="Helical" evidence="4">
    <location>
        <begin position="100"/>
        <end position="121"/>
    </location>
</feature>
<organism evidence="6 7">
    <name type="scientific">Aquimarina amphilecti</name>
    <dbReference type="NCBI Taxonomy" id="1038014"/>
    <lineage>
        <taxon>Bacteria</taxon>
        <taxon>Pseudomonadati</taxon>
        <taxon>Bacteroidota</taxon>
        <taxon>Flavobacteriia</taxon>
        <taxon>Flavobacteriales</taxon>
        <taxon>Flavobacteriaceae</taxon>
        <taxon>Aquimarina</taxon>
    </lineage>
</organism>
<dbReference type="SUPFAM" id="SSF46689">
    <property type="entry name" value="Homeodomain-like"/>
    <property type="match status" value="1"/>
</dbReference>
<evidence type="ECO:0000313" key="7">
    <source>
        <dbReference type="Proteomes" id="UP000198521"/>
    </source>
</evidence>
<dbReference type="PROSITE" id="PS01124">
    <property type="entry name" value="HTH_ARAC_FAMILY_2"/>
    <property type="match status" value="1"/>
</dbReference>
<dbReference type="InterPro" id="IPR009057">
    <property type="entry name" value="Homeodomain-like_sf"/>
</dbReference>
<feature type="transmembrane region" description="Helical" evidence="4">
    <location>
        <begin position="206"/>
        <end position="226"/>
    </location>
</feature>
<reference evidence="6 7" key="1">
    <citation type="submission" date="2016-10" db="EMBL/GenBank/DDBJ databases">
        <authorList>
            <person name="de Groot N.N."/>
        </authorList>
    </citation>
    <scope>NUCLEOTIDE SEQUENCE [LARGE SCALE GENOMIC DNA]</scope>
    <source>
        <strain evidence="6 7">DSM 25232</strain>
    </source>
</reference>
<keyword evidence="4" id="KW-0812">Transmembrane</keyword>
<evidence type="ECO:0000259" key="5">
    <source>
        <dbReference type="PROSITE" id="PS01124"/>
    </source>
</evidence>
<feature type="transmembrane region" description="Helical" evidence="4">
    <location>
        <begin position="59"/>
        <end position="80"/>
    </location>
</feature>
<dbReference type="SMART" id="SM00342">
    <property type="entry name" value="HTH_ARAC"/>
    <property type="match status" value="1"/>
</dbReference>
<dbReference type="STRING" id="1038014.SAMN04487910_0698"/>
<evidence type="ECO:0000256" key="2">
    <source>
        <dbReference type="ARBA" id="ARBA00023125"/>
    </source>
</evidence>
<dbReference type="PANTHER" id="PTHR43280:SF29">
    <property type="entry name" value="ARAC-FAMILY TRANSCRIPTIONAL REGULATOR"/>
    <property type="match status" value="1"/>
</dbReference>
<evidence type="ECO:0000256" key="4">
    <source>
        <dbReference type="SAM" id="Phobius"/>
    </source>
</evidence>
<keyword evidence="4" id="KW-1133">Transmembrane helix</keyword>
<evidence type="ECO:0000256" key="1">
    <source>
        <dbReference type="ARBA" id="ARBA00023015"/>
    </source>
</evidence>
<protein>
    <submittedName>
        <fullName evidence="6">Helix-turn-helix domain-containing protein</fullName>
    </submittedName>
</protein>